<comment type="caution">
    <text evidence="3">The sequence shown here is derived from an EMBL/GenBank/DDBJ whole genome shotgun (WGS) entry which is preliminary data.</text>
</comment>
<evidence type="ECO:0000313" key="4">
    <source>
        <dbReference type="Proteomes" id="UP000002296"/>
    </source>
</evidence>
<dbReference type="SMR" id="Q4CSR1"/>
<feature type="coiled-coil region" evidence="2">
    <location>
        <begin position="202"/>
        <end position="240"/>
    </location>
</feature>
<evidence type="ECO:0000313" key="3">
    <source>
        <dbReference type="EMBL" id="EAN83313.1"/>
    </source>
</evidence>
<dbReference type="GeneID" id="3534815"/>
<protein>
    <recommendedName>
        <fullName evidence="5">Coiled-coil domain-containing protein 39</fullName>
    </recommendedName>
</protein>
<reference evidence="3 4" key="1">
    <citation type="journal article" date="2005" name="Science">
        <title>The genome sequence of Trypanosoma cruzi, etiologic agent of Chagas disease.</title>
        <authorList>
            <person name="El-Sayed N.M."/>
            <person name="Myler P.J."/>
            <person name="Bartholomeu D.C."/>
            <person name="Nilsson D."/>
            <person name="Aggarwal G."/>
            <person name="Tran A.N."/>
            <person name="Ghedin E."/>
            <person name="Worthey E.A."/>
            <person name="Delcher A.L."/>
            <person name="Blandin G."/>
            <person name="Westenberger S.J."/>
            <person name="Caler E."/>
            <person name="Cerqueira G.C."/>
            <person name="Branche C."/>
            <person name="Haas B."/>
            <person name="Anupama A."/>
            <person name="Arner E."/>
            <person name="Aslund L."/>
            <person name="Attipoe P."/>
            <person name="Bontempi E."/>
            <person name="Bringaud F."/>
            <person name="Burton P."/>
            <person name="Cadag E."/>
            <person name="Campbell D.A."/>
            <person name="Carrington M."/>
            <person name="Crabtree J."/>
            <person name="Darban H."/>
            <person name="da Silveira J.F."/>
            <person name="de Jong P."/>
            <person name="Edwards K."/>
            <person name="Englund P.T."/>
            <person name="Fazelina G."/>
            <person name="Feldblyum T."/>
            <person name="Ferella M."/>
            <person name="Frasch A.C."/>
            <person name="Gull K."/>
            <person name="Horn D."/>
            <person name="Hou L."/>
            <person name="Huang Y."/>
            <person name="Kindlund E."/>
            <person name="Klingbeil M."/>
            <person name="Kluge S."/>
            <person name="Koo H."/>
            <person name="Lacerda D."/>
            <person name="Levin M.J."/>
            <person name="Lorenzi H."/>
            <person name="Louie T."/>
            <person name="Machado C.R."/>
            <person name="McCulloch R."/>
            <person name="McKenna A."/>
            <person name="Mizuno Y."/>
            <person name="Mottram J.C."/>
            <person name="Nelson S."/>
            <person name="Ochaya S."/>
            <person name="Osoegawa K."/>
            <person name="Pai G."/>
            <person name="Parsons M."/>
            <person name="Pentony M."/>
            <person name="Pettersson U."/>
            <person name="Pop M."/>
            <person name="Ramirez J.L."/>
            <person name="Rinta J."/>
            <person name="Robertson L."/>
            <person name="Salzberg S.L."/>
            <person name="Sanchez D.O."/>
            <person name="Seyler A."/>
            <person name="Sharma R."/>
            <person name="Shetty J."/>
            <person name="Simpson A.J."/>
            <person name="Sisk E."/>
            <person name="Tammi M.T."/>
            <person name="Tarleton R."/>
            <person name="Teixeira S."/>
            <person name="Van Aken S."/>
            <person name="Vogt C."/>
            <person name="Ward P.N."/>
            <person name="Wickstead B."/>
            <person name="Wortman J."/>
            <person name="White O."/>
            <person name="Fraser C.M."/>
            <person name="Stuart K.D."/>
            <person name="Andersson B."/>
        </authorList>
    </citation>
    <scope>NUCLEOTIDE SEQUENCE [LARGE SCALE GENOMIC DNA]</scope>
    <source>
        <strain evidence="3 4">CL Brener</strain>
    </source>
</reference>
<dbReference type="eggNOG" id="ENOG502QS0D">
    <property type="taxonomic scope" value="Eukaryota"/>
</dbReference>
<dbReference type="PANTHER" id="PTHR18962">
    <property type="entry name" value="COILED-COIL DOMAIN-CONTAINING PROTEIN 39"/>
    <property type="match status" value="1"/>
</dbReference>
<feature type="coiled-coil region" evidence="2">
    <location>
        <begin position="405"/>
        <end position="439"/>
    </location>
</feature>
<dbReference type="GO" id="GO:0003341">
    <property type="term" value="P:cilium movement"/>
    <property type="evidence" value="ECO:0007669"/>
    <property type="project" value="InterPro"/>
</dbReference>
<gene>
    <name evidence="3" type="ORF">Tc00.1047053509893.20</name>
</gene>
<sequence>MLFFLFVCICLPFVLFIHGAALPGFLFLFFLCTFSSFRVVMNLDVIDATAEALPLELLNATNKELTAQLSRHEQLCDEKLRDVEDLRRRLQFMKEHLSNVRGEIVSTQSLVECKRREVDSETHMYRLLDRECGRLKQEQSHMQAQQAEVQERLQAVQNLIFQENLRMAELKGAMTFNQEELEQWDIARKQKEADEEAVARYTKDDEVRVRQLNTAVERLEAKLRDRKRQLEEEVMVTRNVQLELDRSAVEYRKLHHDRGSLLDEWEAVVRTIHERDAAIRSAAMRYAEGAEWLGQRRAVLMALSAELDTARDEEAMTRVGIKEREQRAEKHRDVLVSLEGHVVAMEEEVETLREQLARAVRERNNSRIRAEESRAAVAQRAAAYDRVVEKRAQTKKQLHGEFDTAMDLEQQRATIARLLQEARATDRRLEKEVEELKRENFGAGERLQAAGRLQDELIAEISGGQAQGRNLKAKISQLDRESFTQQEILYNVEFNVQQMERKVNRTKGERTEDERNRLNEKIAAMQSTLDDLCTQQRALDTQVKRVREEARQANLEVARMREQEKSTCDKALQLRLECNSCAVELRKLRRVREDELVRVDTQELQLQGLKRTLHQRSGELSDIEGQKRQLSVDVSQRVSEIAVHHEILKMEAKLAEEERRRLVAELQERQRSLGALRNRYDVRVGRMDPDQAHLTQVQLVVEAAKEREALQHKGDALDARVARLERDLLKLERTLQVIRASNSNYRHMFDRVQDNDAEEKTRRALEAKRRELKTFISRRALEASEYQEVLHGRASELQQVAERKERTLNAVEELRQACEHAHGTILEGRETIIRYNQAINKARGAVTSEVAADVELQERRQRHEAAVGRMLQLLRRHSEAAGETAHALLMERLGAV</sequence>
<keyword evidence="1 2" id="KW-0175">Coiled coil</keyword>
<organism evidence="3 4">
    <name type="scientific">Trypanosoma cruzi (strain CL Brener)</name>
    <dbReference type="NCBI Taxonomy" id="353153"/>
    <lineage>
        <taxon>Eukaryota</taxon>
        <taxon>Discoba</taxon>
        <taxon>Euglenozoa</taxon>
        <taxon>Kinetoplastea</taxon>
        <taxon>Metakinetoplastina</taxon>
        <taxon>Trypanosomatida</taxon>
        <taxon>Trypanosomatidae</taxon>
        <taxon>Trypanosoma</taxon>
        <taxon>Schizotrypanum</taxon>
    </lineage>
</organism>
<feature type="coiled-coil region" evidence="2">
    <location>
        <begin position="794"/>
        <end position="821"/>
    </location>
</feature>
<proteinExistence type="predicted"/>
<feature type="coiled-coil region" evidence="2">
    <location>
        <begin position="55"/>
        <end position="103"/>
    </location>
</feature>
<feature type="coiled-coil region" evidence="2">
    <location>
        <begin position="496"/>
        <end position="563"/>
    </location>
</feature>
<dbReference type="GO" id="GO:0060285">
    <property type="term" value="P:cilium-dependent cell motility"/>
    <property type="evidence" value="ECO:0007669"/>
    <property type="project" value="TreeGrafter"/>
</dbReference>
<evidence type="ECO:0000256" key="1">
    <source>
        <dbReference type="ARBA" id="ARBA00023054"/>
    </source>
</evidence>
<dbReference type="OMA" id="VDADIPM"/>
<keyword evidence="4" id="KW-1185">Reference proteome</keyword>
<dbReference type="STRING" id="353153.Q4CSR1"/>
<feature type="coiled-coil region" evidence="2">
    <location>
        <begin position="645"/>
        <end position="672"/>
    </location>
</feature>
<dbReference type="GO" id="GO:0005930">
    <property type="term" value="C:axoneme"/>
    <property type="evidence" value="ECO:0007669"/>
    <property type="project" value="InterPro"/>
</dbReference>
<dbReference type="Proteomes" id="UP000002296">
    <property type="component" value="Unassembled WGS sequence"/>
</dbReference>
<dbReference type="EMBL" id="AAHK01002094">
    <property type="protein sequence ID" value="EAN83313.1"/>
    <property type="molecule type" value="Genomic_DNA"/>
</dbReference>
<feature type="coiled-coil region" evidence="2">
    <location>
        <begin position="707"/>
        <end position="741"/>
    </location>
</feature>
<dbReference type="PaxDb" id="353153-Q4CSR1"/>
<evidence type="ECO:0000256" key="2">
    <source>
        <dbReference type="SAM" id="Coils"/>
    </source>
</evidence>
<accession>Q4CSR1</accession>
<evidence type="ECO:0008006" key="5">
    <source>
        <dbReference type="Google" id="ProtNLM"/>
    </source>
</evidence>
<dbReference type="AlphaFoldDB" id="Q4CSR1"/>
<dbReference type="InterPro" id="IPR033290">
    <property type="entry name" value="CCDC39"/>
</dbReference>
<dbReference type="GO" id="GO:0036159">
    <property type="term" value="P:inner dynein arm assembly"/>
    <property type="evidence" value="ECO:0007669"/>
    <property type="project" value="InterPro"/>
</dbReference>
<dbReference type="RefSeq" id="XP_805164.1">
    <property type="nucleotide sequence ID" value="XM_800071.1"/>
</dbReference>
<feature type="coiled-coil region" evidence="2">
    <location>
        <begin position="335"/>
        <end position="369"/>
    </location>
</feature>
<name>Q4CSR1_TRYCC</name>
<dbReference type="PANTHER" id="PTHR18962:SF0">
    <property type="entry name" value="COILED-COIL DOMAIN-CONTAINING PROTEIN 39"/>
    <property type="match status" value="1"/>
</dbReference>
<dbReference type="Pfam" id="PF24161">
    <property type="entry name" value="CCDC39"/>
    <property type="match status" value="1"/>
</dbReference>
<dbReference type="KEGG" id="tcr:509893.20"/>
<dbReference type="InParanoid" id="Q4CSR1"/>